<dbReference type="EMBL" id="SNWI01000001">
    <property type="protein sequence ID" value="TDO05670.1"/>
    <property type="molecule type" value="Genomic_DNA"/>
</dbReference>
<evidence type="ECO:0000313" key="1">
    <source>
        <dbReference type="EMBL" id="TDO05670.1"/>
    </source>
</evidence>
<dbReference type="RefSeq" id="WP_166642814.1">
    <property type="nucleotide sequence ID" value="NZ_SNWI01000001.1"/>
</dbReference>
<evidence type="ECO:0000313" key="2">
    <source>
        <dbReference type="Proteomes" id="UP000294848"/>
    </source>
</evidence>
<dbReference type="Pfam" id="PF12771">
    <property type="entry name" value="SusD-like_2"/>
    <property type="match status" value="1"/>
</dbReference>
<accession>A0A4R6HB99</accession>
<comment type="caution">
    <text evidence="1">The sequence shown here is derived from an EMBL/GenBank/DDBJ whole genome shotgun (WGS) entry which is preliminary data.</text>
</comment>
<dbReference type="PROSITE" id="PS51257">
    <property type="entry name" value="PROKAR_LIPOPROTEIN"/>
    <property type="match status" value="1"/>
</dbReference>
<protein>
    <submittedName>
        <fullName evidence="1">SusD-like starch-binding protein associating with outer membrane</fullName>
    </submittedName>
</protein>
<dbReference type="InterPro" id="IPR041662">
    <property type="entry name" value="SusD-like_2"/>
</dbReference>
<dbReference type="Proteomes" id="UP000294848">
    <property type="component" value="Unassembled WGS sequence"/>
</dbReference>
<gene>
    <name evidence="1" type="ORF">DET52_1011034</name>
</gene>
<dbReference type="InterPro" id="IPR011990">
    <property type="entry name" value="TPR-like_helical_dom_sf"/>
</dbReference>
<reference evidence="1 2" key="1">
    <citation type="submission" date="2019-03" db="EMBL/GenBank/DDBJ databases">
        <title>Freshwater and sediment microbial communities from various areas in North America, analyzing microbe dynamics in response to fracking.</title>
        <authorList>
            <person name="Lamendella R."/>
        </authorList>
    </citation>
    <scope>NUCLEOTIDE SEQUENCE [LARGE SCALE GENOMIC DNA]</scope>
    <source>
        <strain evidence="1 2">114D</strain>
    </source>
</reference>
<dbReference type="SUPFAM" id="SSF48452">
    <property type="entry name" value="TPR-like"/>
    <property type="match status" value="1"/>
</dbReference>
<proteinExistence type="predicted"/>
<dbReference type="Gene3D" id="1.25.40.390">
    <property type="match status" value="2"/>
</dbReference>
<name>A0A4R6HB99_9BACT</name>
<organism evidence="1 2">
    <name type="scientific">Sunxiuqinia elliptica</name>
    <dbReference type="NCBI Taxonomy" id="655355"/>
    <lineage>
        <taxon>Bacteria</taxon>
        <taxon>Pseudomonadati</taxon>
        <taxon>Bacteroidota</taxon>
        <taxon>Bacteroidia</taxon>
        <taxon>Marinilabiliales</taxon>
        <taxon>Prolixibacteraceae</taxon>
        <taxon>Sunxiuqinia</taxon>
    </lineage>
</organism>
<sequence length="617" mass="69388">MRTNNKIWIKALVLGVIIAFGYSCTDDFSDLNKKPSTYADASINQLFVNVINSTYFNNSYFYYQSSNVRSGAQYTVSTSGASSSASLSSNTYHFDRLYDAYKYCEQIRSMLPEDDKVRKSITHITQGLLGLRAVKEYGDIPYSEAGKARVGGTLFPKYDQTSEILSTINAELKTAVADIESNINGKSFDPDYDYMYQGDATKWAKLGNVIRLEIALTLANKDQALAKQICTEVASSSIGIFDSVDDEYKLDIGKPMSNSANSLPYSGGGDNFTGTINMQIINMMKANGDPRLAIFALPSSLSDKGIKYLENVLQTGENEEVKAQIEALFAIVDTTKKENPVLVKGNVPEWRFIGGSPFVFDESSDEYSALYKTYHYLDWDGDEPSSQSGRLVFSGVNKKIMNPDYNGTTALSEYFEEQNKDEEAGQFVLPVVPYSYMSLLLSQLDYLNIWDNPKGKDYAEWYEEGVEASIRMYDYIAINHKTNPYNWKRTEAELNGAISDYLSSQDVKLTGTGDWEKICLQQYLNCFHLEELGADHVMRTGFPAQNSTIISWAERPDKVARRSAIDRPNAEEDEANWLEAMQRQNFTPGVDDNITLNKERIWYDLQAPDFGKGDINK</sequence>
<dbReference type="AlphaFoldDB" id="A0A4R6HB99"/>